<dbReference type="CDD" id="cd00075">
    <property type="entry name" value="HATPase"/>
    <property type="match status" value="1"/>
</dbReference>
<evidence type="ECO:0000256" key="9">
    <source>
        <dbReference type="SAM" id="Coils"/>
    </source>
</evidence>
<feature type="coiled-coil region" evidence="9">
    <location>
        <begin position="171"/>
        <end position="233"/>
    </location>
</feature>
<dbReference type="PRINTS" id="PR00344">
    <property type="entry name" value="BCTRLSENSOR"/>
</dbReference>
<keyword evidence="7" id="KW-0067">ATP-binding</keyword>
<evidence type="ECO:0000256" key="5">
    <source>
        <dbReference type="ARBA" id="ARBA00022741"/>
    </source>
</evidence>
<keyword evidence="3" id="KW-0597">Phosphoprotein</keyword>
<evidence type="ECO:0000256" key="4">
    <source>
        <dbReference type="ARBA" id="ARBA00022679"/>
    </source>
</evidence>
<keyword evidence="8" id="KW-0902">Two-component regulatory system</keyword>
<evidence type="ECO:0000256" key="2">
    <source>
        <dbReference type="ARBA" id="ARBA00012438"/>
    </source>
</evidence>
<dbReference type="PANTHER" id="PTHR43065">
    <property type="entry name" value="SENSOR HISTIDINE KINASE"/>
    <property type="match status" value="1"/>
</dbReference>
<keyword evidence="10" id="KW-0472">Membrane</keyword>
<evidence type="ECO:0000256" key="8">
    <source>
        <dbReference type="ARBA" id="ARBA00023012"/>
    </source>
</evidence>
<keyword evidence="4" id="KW-0808">Transferase</keyword>
<feature type="transmembrane region" description="Helical" evidence="10">
    <location>
        <begin position="29"/>
        <end position="45"/>
    </location>
</feature>
<keyword evidence="10" id="KW-1133">Transmembrane helix</keyword>
<feature type="transmembrane region" description="Helical" evidence="10">
    <location>
        <begin position="7"/>
        <end position="23"/>
    </location>
</feature>
<dbReference type="PROSITE" id="PS50109">
    <property type="entry name" value="HIS_KIN"/>
    <property type="match status" value="1"/>
</dbReference>
<feature type="transmembrane region" description="Helical" evidence="10">
    <location>
        <begin position="52"/>
        <end position="72"/>
    </location>
</feature>
<evidence type="ECO:0000256" key="10">
    <source>
        <dbReference type="SAM" id="Phobius"/>
    </source>
</evidence>
<evidence type="ECO:0000256" key="1">
    <source>
        <dbReference type="ARBA" id="ARBA00000085"/>
    </source>
</evidence>
<feature type="transmembrane region" description="Helical" evidence="10">
    <location>
        <begin position="84"/>
        <end position="103"/>
    </location>
</feature>
<proteinExistence type="predicted"/>
<dbReference type="GO" id="GO:0005524">
    <property type="term" value="F:ATP binding"/>
    <property type="evidence" value="ECO:0007669"/>
    <property type="project" value="UniProtKB-KW"/>
</dbReference>
<dbReference type="InterPro" id="IPR004358">
    <property type="entry name" value="Sig_transdc_His_kin-like_C"/>
</dbReference>
<evidence type="ECO:0000313" key="12">
    <source>
        <dbReference type="EMBL" id="SHI39535.1"/>
    </source>
</evidence>
<dbReference type="EMBL" id="FQZS01000003">
    <property type="protein sequence ID" value="SHI39535.1"/>
    <property type="molecule type" value="Genomic_DNA"/>
</dbReference>
<accession>A0A1M6ASU0</accession>
<evidence type="ECO:0000256" key="3">
    <source>
        <dbReference type="ARBA" id="ARBA00022553"/>
    </source>
</evidence>
<keyword evidence="13" id="KW-1185">Reference proteome</keyword>
<feature type="transmembrane region" description="Helical" evidence="10">
    <location>
        <begin position="143"/>
        <end position="162"/>
    </location>
</feature>
<dbReference type="STRING" id="1122184.SAMN02745176_00094"/>
<dbReference type="AlphaFoldDB" id="A0A1M6ASU0"/>
<evidence type="ECO:0000259" key="11">
    <source>
        <dbReference type="PROSITE" id="PS50109"/>
    </source>
</evidence>
<dbReference type="GO" id="GO:0000160">
    <property type="term" value="P:phosphorelay signal transduction system"/>
    <property type="evidence" value="ECO:0007669"/>
    <property type="project" value="UniProtKB-KW"/>
</dbReference>
<dbReference type="RefSeq" id="WP_175548317.1">
    <property type="nucleotide sequence ID" value="NZ_FQZS01000003.1"/>
</dbReference>
<comment type="catalytic activity">
    <reaction evidence="1">
        <text>ATP + protein L-histidine = ADP + protein N-phospho-L-histidine.</text>
        <dbReference type="EC" id="2.7.13.3"/>
    </reaction>
</comment>
<dbReference type="PANTHER" id="PTHR43065:SF10">
    <property type="entry name" value="PEROXIDE STRESS-ACTIVATED HISTIDINE KINASE MAK3"/>
    <property type="match status" value="1"/>
</dbReference>
<organism evidence="12 13">
    <name type="scientific">Lutispora thermophila DSM 19022</name>
    <dbReference type="NCBI Taxonomy" id="1122184"/>
    <lineage>
        <taxon>Bacteria</taxon>
        <taxon>Bacillati</taxon>
        <taxon>Bacillota</taxon>
        <taxon>Clostridia</taxon>
        <taxon>Lutisporales</taxon>
        <taxon>Lutisporaceae</taxon>
        <taxon>Lutispora</taxon>
    </lineage>
</organism>
<keyword evidence="10" id="KW-0812">Transmembrane</keyword>
<dbReference type="Proteomes" id="UP000184442">
    <property type="component" value="Unassembled WGS sequence"/>
</dbReference>
<dbReference type="GO" id="GO:0004673">
    <property type="term" value="F:protein histidine kinase activity"/>
    <property type="evidence" value="ECO:0007669"/>
    <property type="project" value="UniProtKB-EC"/>
</dbReference>
<dbReference type="InterPro" id="IPR036890">
    <property type="entry name" value="HATPase_C_sf"/>
</dbReference>
<dbReference type="Pfam" id="PF02518">
    <property type="entry name" value="HATPase_c"/>
    <property type="match status" value="1"/>
</dbReference>
<keyword evidence="6 12" id="KW-0418">Kinase</keyword>
<dbReference type="InterPro" id="IPR005467">
    <property type="entry name" value="His_kinase_dom"/>
</dbReference>
<feature type="transmembrane region" description="Helical" evidence="10">
    <location>
        <begin position="110"/>
        <end position="131"/>
    </location>
</feature>
<evidence type="ECO:0000313" key="13">
    <source>
        <dbReference type="Proteomes" id="UP000184442"/>
    </source>
</evidence>
<keyword evidence="9" id="KW-0175">Coiled coil</keyword>
<dbReference type="Gene3D" id="3.30.565.10">
    <property type="entry name" value="Histidine kinase-like ATPase, C-terminal domain"/>
    <property type="match status" value="1"/>
</dbReference>
<dbReference type="SUPFAM" id="SSF55874">
    <property type="entry name" value="ATPase domain of HSP90 chaperone/DNA topoisomerase II/histidine kinase"/>
    <property type="match status" value="1"/>
</dbReference>
<dbReference type="SMART" id="SM00387">
    <property type="entry name" value="HATPase_c"/>
    <property type="match status" value="1"/>
</dbReference>
<sequence length="414" mass="47513">MKRLKSYLLPVICVTLFGEIYFYPFSSSFRFSAGIIVLNLIILILDDLSEFMMAFLSGISVFFIRSLIDIVLKKGTLQYIYLENFPSAIYYMLYGTLAVLLSIKKYKDKILVGILLLSIVDSLSNIIEALIRDRLLSFNMVQIIILVGLARSITAYIIYIMYKNQELFIQKREHQKRYSQLNLLVSDIQAEMFYLKKSMADIEKVMSKSYKLYEKYKEDKELQEDTLDIAREVHEIKKDYNRVLGGFESFLKKFETNDLMTIIDIKDIIEENTNRYLDSKGLINNIHIEFDFKDKFSLSKYYSLFTILNNLIVNALDACGSKGKVKVLEISDKDNIYFHVEDNGIGIEEEILPYIFNPGFTTKYYPDTGKASTGIGLSHVKNIVEELGGSIVVDSKPGQGTLFTVVLPKNSLLG</sequence>
<evidence type="ECO:0000256" key="6">
    <source>
        <dbReference type="ARBA" id="ARBA00022777"/>
    </source>
</evidence>
<evidence type="ECO:0000256" key="7">
    <source>
        <dbReference type="ARBA" id="ARBA00022840"/>
    </source>
</evidence>
<reference evidence="12 13" key="1">
    <citation type="submission" date="2016-11" db="EMBL/GenBank/DDBJ databases">
        <authorList>
            <person name="Jaros S."/>
            <person name="Januszkiewicz K."/>
            <person name="Wedrychowicz H."/>
        </authorList>
    </citation>
    <scope>NUCLEOTIDE SEQUENCE [LARGE SCALE GENOMIC DNA]</scope>
    <source>
        <strain evidence="12 13">DSM 19022</strain>
    </source>
</reference>
<name>A0A1M6ASU0_9FIRM</name>
<gene>
    <name evidence="12" type="ORF">SAMN02745176_00094</name>
</gene>
<dbReference type="InterPro" id="IPR003594">
    <property type="entry name" value="HATPase_dom"/>
</dbReference>
<keyword evidence="5" id="KW-0547">Nucleotide-binding</keyword>
<protein>
    <recommendedName>
        <fullName evidence="2">histidine kinase</fullName>
        <ecNumber evidence="2">2.7.13.3</ecNumber>
    </recommendedName>
</protein>
<feature type="domain" description="Histidine kinase" evidence="11">
    <location>
        <begin position="304"/>
        <end position="411"/>
    </location>
</feature>
<dbReference type="EC" id="2.7.13.3" evidence="2"/>